<sequence>MQILSIKRSLFLFAFLSSGFLFAQDRPLGSETVIVVKPYTPSVNDAFKIRETLSASDSVRLEKKSLQYRIFSVPVASTFTPSKGQATKVERAQRVKLYNNYATLGFGTYSNILAEFYSNIEVNRSDNFGVFLTHNSSQGGIEGVRLDDKFYNTQLNLNYNSRNRNSSWNTEVGLQHQLFNWYGLPEGIQLSQEMINSIDPQQNYYSAFVGGELELYDSFFENATAGYRFFGDAYQSAEHHFKTDAVFELNIADELITTTFQGDFISGSFEEDPMFTGTGVNYSFLNVGLTPSLLILRDDLTLNLGVSLFYSLNAENSKNSIYLYPSVTASYRLGGDYFIPYAGVEGTLQQNSYYRLAQENPYVSPSLDIQPTDRPYDAYLGAKGKLSNSIGYNFRANYISEYNRPLYYKNSYAFSNGEDYSFGNSFGVFFTDLTTLSVYGEINVDVNRNFRLGLNAAYFDYSADNQTEAWNLPDFRANILADYQITDKWFAGANVFFVGERKDFTSSLSGENEVPRIVTLDSYIDLNANIGYRFNDQLSIFARGHNLLGDNYERWQDFPVQGIQVLAGATYKFDW</sequence>
<dbReference type="AlphaFoldDB" id="A0A5B7X583"/>
<dbReference type="Proteomes" id="UP000309016">
    <property type="component" value="Chromosome"/>
</dbReference>
<evidence type="ECO:0000256" key="1">
    <source>
        <dbReference type="ARBA" id="ARBA00004442"/>
    </source>
</evidence>
<keyword evidence="3" id="KW-0998">Cell outer membrane</keyword>
<comment type="subcellular location">
    <subcellularLocation>
        <location evidence="1">Cell outer membrane</location>
    </subcellularLocation>
</comment>
<organism evidence="5 6">
    <name type="scientific">Antarcticibacterium flavum</name>
    <dbReference type="NCBI Taxonomy" id="2058175"/>
    <lineage>
        <taxon>Bacteria</taxon>
        <taxon>Pseudomonadati</taxon>
        <taxon>Bacteroidota</taxon>
        <taxon>Flavobacteriia</taxon>
        <taxon>Flavobacteriales</taxon>
        <taxon>Flavobacteriaceae</taxon>
        <taxon>Antarcticibacterium</taxon>
    </lineage>
</organism>
<feature type="chain" id="PRO_5023059715" evidence="4">
    <location>
        <begin position="24"/>
        <end position="575"/>
    </location>
</feature>
<reference evidence="5 6" key="1">
    <citation type="submission" date="2019-06" db="EMBL/GenBank/DDBJ databases">
        <title>Complete genome sequence of Antarcticibacterium flavum KCTC 52984T from an Antarctic marine sediment.</title>
        <authorList>
            <person name="Lee Y.M."/>
            <person name="Shin S.C."/>
        </authorList>
    </citation>
    <scope>NUCLEOTIDE SEQUENCE [LARGE SCALE GENOMIC DNA]</scope>
    <source>
        <strain evidence="5 6">KCTC 52984</strain>
    </source>
</reference>
<dbReference type="SUPFAM" id="SSF56935">
    <property type="entry name" value="Porins"/>
    <property type="match status" value="1"/>
</dbReference>
<evidence type="ECO:0000256" key="2">
    <source>
        <dbReference type="ARBA" id="ARBA00023136"/>
    </source>
</evidence>
<feature type="signal peptide" evidence="4">
    <location>
        <begin position="1"/>
        <end position="23"/>
    </location>
</feature>
<keyword evidence="4" id="KW-0732">Signal</keyword>
<keyword evidence="2" id="KW-0472">Membrane</keyword>
<evidence type="ECO:0000313" key="6">
    <source>
        <dbReference type="Proteomes" id="UP000309016"/>
    </source>
</evidence>
<accession>A0A5B7X583</accession>
<keyword evidence="6" id="KW-1185">Reference proteome</keyword>
<protein>
    <submittedName>
        <fullName evidence="5">TonB-dependent receptor</fullName>
    </submittedName>
</protein>
<dbReference type="KEGG" id="afla:FHG64_15260"/>
<gene>
    <name evidence="5" type="ORF">FHG64_15260</name>
</gene>
<dbReference type="OrthoDB" id="1264254at2"/>
<evidence type="ECO:0000256" key="3">
    <source>
        <dbReference type="ARBA" id="ARBA00023237"/>
    </source>
</evidence>
<evidence type="ECO:0000313" key="5">
    <source>
        <dbReference type="EMBL" id="QCY70644.1"/>
    </source>
</evidence>
<dbReference type="Gene3D" id="2.40.170.20">
    <property type="entry name" value="TonB-dependent receptor, beta-barrel domain"/>
    <property type="match status" value="1"/>
</dbReference>
<proteinExistence type="predicted"/>
<dbReference type="GO" id="GO:0009279">
    <property type="term" value="C:cell outer membrane"/>
    <property type="evidence" value="ECO:0007669"/>
    <property type="project" value="UniProtKB-SubCell"/>
</dbReference>
<dbReference type="EMBL" id="CP040812">
    <property type="protein sequence ID" value="QCY70644.1"/>
    <property type="molecule type" value="Genomic_DNA"/>
</dbReference>
<dbReference type="InterPro" id="IPR036942">
    <property type="entry name" value="Beta-barrel_TonB_sf"/>
</dbReference>
<keyword evidence="5" id="KW-0675">Receptor</keyword>
<dbReference type="RefSeq" id="WP_139067213.1">
    <property type="nucleotide sequence ID" value="NZ_CP040812.1"/>
</dbReference>
<evidence type="ECO:0000256" key="4">
    <source>
        <dbReference type="SAM" id="SignalP"/>
    </source>
</evidence>
<name>A0A5B7X583_9FLAO</name>